<proteinExistence type="predicted"/>
<dbReference type="AlphaFoldDB" id="A0A0C3QYP4"/>
<dbReference type="HOGENOM" id="CLU_774319_0_0_1"/>
<accession>A0A0C3QYP4</accession>
<sequence length="358" mass="40614">MTESSTKGTPNLPELPTEVHRQIVENVGMPSYPSQYLIPQTQRQDLGSLCLASNFFHSIATEVLHARVHITPRNISSFVQRVKDSVAGPPKVKFLAFVGFAFVLPEWEQEFIITILQGLPSETVTHILFDMPLRSIYRVPSPNDNPESSVLRMTHALNQFVNVKEFISVRDEAHLLGWMTGPVLWPHWPQIQRVALYNPEILEEAFIEAIVQSKSLRLMCCLNPRLAGGIETDEDFAELIDQAAPELSFLFLDAENMGDEETDGDYFPIAKEELYSEPLLHYAIEEPDRVTLVDVEEITDELDKRSPTSRPTDWFFNLAVSGRLWEIGRFAISTATAKRYLQLEGEVVEEVEDANELT</sequence>
<evidence type="ECO:0000313" key="1">
    <source>
        <dbReference type="EMBL" id="KIO34414.1"/>
    </source>
</evidence>
<dbReference type="Proteomes" id="UP000054248">
    <property type="component" value="Unassembled WGS sequence"/>
</dbReference>
<keyword evidence="2" id="KW-1185">Reference proteome</keyword>
<organism evidence="1 2">
    <name type="scientific">Tulasnella calospora MUT 4182</name>
    <dbReference type="NCBI Taxonomy" id="1051891"/>
    <lineage>
        <taxon>Eukaryota</taxon>
        <taxon>Fungi</taxon>
        <taxon>Dikarya</taxon>
        <taxon>Basidiomycota</taxon>
        <taxon>Agaricomycotina</taxon>
        <taxon>Agaricomycetes</taxon>
        <taxon>Cantharellales</taxon>
        <taxon>Tulasnellaceae</taxon>
        <taxon>Tulasnella</taxon>
    </lineage>
</organism>
<dbReference type="EMBL" id="KN822943">
    <property type="protein sequence ID" value="KIO34414.1"/>
    <property type="molecule type" value="Genomic_DNA"/>
</dbReference>
<protein>
    <submittedName>
        <fullName evidence="1">Uncharacterized protein</fullName>
    </submittedName>
</protein>
<gene>
    <name evidence="1" type="ORF">M407DRAFT_218619</name>
</gene>
<evidence type="ECO:0000313" key="2">
    <source>
        <dbReference type="Proteomes" id="UP000054248"/>
    </source>
</evidence>
<dbReference type="STRING" id="1051891.A0A0C3QYP4"/>
<reference evidence="1 2" key="1">
    <citation type="submission" date="2014-04" db="EMBL/GenBank/DDBJ databases">
        <authorList>
            <consortium name="DOE Joint Genome Institute"/>
            <person name="Kuo A."/>
            <person name="Girlanda M."/>
            <person name="Perotto S."/>
            <person name="Kohler A."/>
            <person name="Nagy L.G."/>
            <person name="Floudas D."/>
            <person name="Copeland A."/>
            <person name="Barry K.W."/>
            <person name="Cichocki N."/>
            <person name="Veneault-Fourrey C."/>
            <person name="LaButti K."/>
            <person name="Lindquist E.A."/>
            <person name="Lipzen A."/>
            <person name="Lundell T."/>
            <person name="Morin E."/>
            <person name="Murat C."/>
            <person name="Sun H."/>
            <person name="Tunlid A."/>
            <person name="Henrissat B."/>
            <person name="Grigoriev I.V."/>
            <person name="Hibbett D.S."/>
            <person name="Martin F."/>
            <person name="Nordberg H.P."/>
            <person name="Cantor M.N."/>
            <person name="Hua S.X."/>
        </authorList>
    </citation>
    <scope>NUCLEOTIDE SEQUENCE [LARGE SCALE GENOMIC DNA]</scope>
    <source>
        <strain evidence="1 2">MUT 4182</strain>
    </source>
</reference>
<reference evidence="2" key="2">
    <citation type="submission" date="2015-01" db="EMBL/GenBank/DDBJ databases">
        <title>Evolutionary Origins and Diversification of the Mycorrhizal Mutualists.</title>
        <authorList>
            <consortium name="DOE Joint Genome Institute"/>
            <consortium name="Mycorrhizal Genomics Consortium"/>
            <person name="Kohler A."/>
            <person name="Kuo A."/>
            <person name="Nagy L.G."/>
            <person name="Floudas D."/>
            <person name="Copeland A."/>
            <person name="Barry K.W."/>
            <person name="Cichocki N."/>
            <person name="Veneault-Fourrey C."/>
            <person name="LaButti K."/>
            <person name="Lindquist E.A."/>
            <person name="Lipzen A."/>
            <person name="Lundell T."/>
            <person name="Morin E."/>
            <person name="Murat C."/>
            <person name="Riley R."/>
            <person name="Ohm R."/>
            <person name="Sun H."/>
            <person name="Tunlid A."/>
            <person name="Henrissat B."/>
            <person name="Grigoriev I.V."/>
            <person name="Hibbett D.S."/>
            <person name="Martin F."/>
        </authorList>
    </citation>
    <scope>NUCLEOTIDE SEQUENCE [LARGE SCALE GENOMIC DNA]</scope>
    <source>
        <strain evidence="2">MUT 4182</strain>
    </source>
</reference>
<name>A0A0C3QYP4_9AGAM</name>
<dbReference type="OrthoDB" id="6365676at2759"/>